<proteinExistence type="predicted"/>
<keyword evidence="3" id="KW-1185">Reference proteome</keyword>
<evidence type="ECO:0000256" key="1">
    <source>
        <dbReference type="SAM" id="SignalP"/>
    </source>
</evidence>
<feature type="signal peptide" evidence="1">
    <location>
        <begin position="1"/>
        <end position="31"/>
    </location>
</feature>
<sequence length="317" mass="34421">MIVYRALRRVAVLAAAVTVAIAGAMAGGASAARADGSGPQPERQLLFYNHAYSVLDRETADAVEHSEYLRTFANFEVRTTTGGGMTWTGRYLKGRETYLELFGTGDLPGQDGEFGSAGMGVSTERAGDLATVTERLKALGVAEPFPYRQTRDFGDGVKVPWFDTVRASGAQYDAFDPWAMEYLPEYFADPRSKTEPESFPGDVGRERYLPDDYRDHLMRDVTAVRFGVPARDLANALPLLRAGGFAVQSLPGGGVVAAGGGTRIRLDSVPREQAGLKQVRFALNRPVAYRHEERIGRSTLVVGPGAHAVWSFDAPVR</sequence>
<dbReference type="OrthoDB" id="3513901at2"/>
<evidence type="ECO:0008006" key="4">
    <source>
        <dbReference type="Google" id="ProtNLM"/>
    </source>
</evidence>
<protein>
    <recommendedName>
        <fullName evidence="4">Glyoxalase-like domain-containing protein</fullName>
    </recommendedName>
</protein>
<reference evidence="2 3" key="1">
    <citation type="submission" date="2016-10" db="EMBL/GenBank/DDBJ databases">
        <authorList>
            <person name="de Groot N.N."/>
        </authorList>
    </citation>
    <scope>NUCLEOTIDE SEQUENCE [LARGE SCALE GENOMIC DNA]</scope>
    <source>
        <strain evidence="2 3">DSM 43357</strain>
    </source>
</reference>
<dbReference type="Pfam" id="PF19147">
    <property type="entry name" value="DUF5829"/>
    <property type="match status" value="1"/>
</dbReference>
<gene>
    <name evidence="2" type="ORF">SAMN05660976_05513</name>
</gene>
<dbReference type="STRING" id="46177.SAMN05660976_05513"/>
<dbReference type="EMBL" id="FOBF01000015">
    <property type="protein sequence ID" value="SEM58986.1"/>
    <property type="molecule type" value="Genomic_DNA"/>
</dbReference>
<dbReference type="InterPro" id="IPR043869">
    <property type="entry name" value="DUF5829"/>
</dbReference>
<dbReference type="Proteomes" id="UP000198953">
    <property type="component" value="Unassembled WGS sequence"/>
</dbReference>
<evidence type="ECO:0000313" key="2">
    <source>
        <dbReference type="EMBL" id="SEM58986.1"/>
    </source>
</evidence>
<feature type="chain" id="PRO_5011491506" description="Glyoxalase-like domain-containing protein" evidence="1">
    <location>
        <begin position="32"/>
        <end position="317"/>
    </location>
</feature>
<accession>A0A1H7ZKY2</accession>
<keyword evidence="1" id="KW-0732">Signal</keyword>
<dbReference type="AlphaFoldDB" id="A0A1H7ZKY2"/>
<name>A0A1H7ZKY2_9ACTN</name>
<evidence type="ECO:0000313" key="3">
    <source>
        <dbReference type="Proteomes" id="UP000198953"/>
    </source>
</evidence>
<organism evidence="2 3">
    <name type="scientific">Nonomuraea pusilla</name>
    <dbReference type="NCBI Taxonomy" id="46177"/>
    <lineage>
        <taxon>Bacteria</taxon>
        <taxon>Bacillati</taxon>
        <taxon>Actinomycetota</taxon>
        <taxon>Actinomycetes</taxon>
        <taxon>Streptosporangiales</taxon>
        <taxon>Streptosporangiaceae</taxon>
        <taxon>Nonomuraea</taxon>
    </lineage>
</organism>